<proteinExistence type="predicted"/>
<dbReference type="AlphaFoldDB" id="A0A2G9I4Y7"/>
<accession>A0A2G9I4Y7</accession>
<dbReference type="GO" id="GO:0009507">
    <property type="term" value="C:chloroplast"/>
    <property type="evidence" value="ECO:0007669"/>
    <property type="project" value="TreeGrafter"/>
</dbReference>
<dbReference type="PANTHER" id="PTHR37758:SF1">
    <property type="entry name" value="OS03G0334300 PROTEIN"/>
    <property type="match status" value="1"/>
</dbReference>
<comment type="caution">
    <text evidence="1">The sequence shown here is derived from an EMBL/GenBank/DDBJ whole genome shotgun (WGS) entry which is preliminary data.</text>
</comment>
<evidence type="ECO:0000313" key="1">
    <source>
        <dbReference type="EMBL" id="PIN24827.1"/>
    </source>
</evidence>
<evidence type="ECO:0000313" key="2">
    <source>
        <dbReference type="Proteomes" id="UP000231279"/>
    </source>
</evidence>
<organism evidence="1 2">
    <name type="scientific">Handroanthus impetiginosus</name>
    <dbReference type="NCBI Taxonomy" id="429701"/>
    <lineage>
        <taxon>Eukaryota</taxon>
        <taxon>Viridiplantae</taxon>
        <taxon>Streptophyta</taxon>
        <taxon>Embryophyta</taxon>
        <taxon>Tracheophyta</taxon>
        <taxon>Spermatophyta</taxon>
        <taxon>Magnoliopsida</taxon>
        <taxon>eudicotyledons</taxon>
        <taxon>Gunneridae</taxon>
        <taxon>Pentapetalae</taxon>
        <taxon>asterids</taxon>
        <taxon>lamiids</taxon>
        <taxon>Lamiales</taxon>
        <taxon>Bignoniaceae</taxon>
        <taxon>Crescentiina</taxon>
        <taxon>Tabebuia alliance</taxon>
        <taxon>Handroanthus</taxon>
    </lineage>
</organism>
<protein>
    <submittedName>
        <fullName evidence="1">Uncharacterized protein</fullName>
    </submittedName>
</protein>
<gene>
    <name evidence="1" type="ORF">CDL12_02437</name>
</gene>
<reference evidence="2" key="1">
    <citation type="journal article" date="2018" name="Gigascience">
        <title>Genome assembly of the Pink Ipe (Handroanthus impetiginosus, Bignoniaceae), a highly valued, ecologically keystone Neotropical timber forest tree.</title>
        <authorList>
            <person name="Silva-Junior O.B."/>
            <person name="Grattapaglia D."/>
            <person name="Novaes E."/>
            <person name="Collevatti R.G."/>
        </authorList>
    </citation>
    <scope>NUCLEOTIDE SEQUENCE [LARGE SCALE GENOMIC DNA]</scope>
    <source>
        <strain evidence="2">cv. UFG-1</strain>
    </source>
</reference>
<dbReference type="Proteomes" id="UP000231279">
    <property type="component" value="Unassembled WGS sequence"/>
</dbReference>
<dbReference type="PANTHER" id="PTHR37758">
    <property type="entry name" value="OS03G0334300 PROTEIN"/>
    <property type="match status" value="1"/>
</dbReference>
<dbReference type="EMBL" id="NKXS01000350">
    <property type="protein sequence ID" value="PIN24827.1"/>
    <property type="molecule type" value="Genomic_DNA"/>
</dbReference>
<dbReference type="STRING" id="429701.A0A2G9I4Y7"/>
<dbReference type="OrthoDB" id="1576084at2759"/>
<keyword evidence="2" id="KW-1185">Reference proteome</keyword>
<name>A0A2G9I4Y7_9LAMI</name>
<sequence length="140" mass="15461">MAAAISQVKAGRQFCASSISAPKIGFNSPPIAFLKVEKQQSFLQRGRVVLRCGKGGSVPEPEKVLMEKGLLDMEEELIGMGKLNEKCKEIVGLVELLECLEREAIMGEDEGREPTDYNRRALIFDKSSRVFQALKQTDSA</sequence>